<organism evidence="1 2">
    <name type="scientific">Clavelina lepadiformis</name>
    <name type="common">Light-bulb sea squirt</name>
    <name type="synonym">Ascidia lepadiformis</name>
    <dbReference type="NCBI Taxonomy" id="159417"/>
    <lineage>
        <taxon>Eukaryota</taxon>
        <taxon>Metazoa</taxon>
        <taxon>Chordata</taxon>
        <taxon>Tunicata</taxon>
        <taxon>Ascidiacea</taxon>
        <taxon>Aplousobranchia</taxon>
        <taxon>Clavelinidae</taxon>
        <taxon>Clavelina</taxon>
    </lineage>
</organism>
<keyword evidence="2" id="KW-1185">Reference proteome</keyword>
<evidence type="ECO:0000313" key="1">
    <source>
        <dbReference type="EMBL" id="CAK8673024.1"/>
    </source>
</evidence>
<name>A0ABP0F3L8_CLALP</name>
<sequence>MQRLKPSQLMRELLRSIGEENLAPLQLNGLSEICRKMLTSHFPARLLRAFANSASSPIKFWRSLQHLTKHLLKHITLVTTTRHRQRIQKINLSPATLIFPKYIHSNSLMVTTQQSVVIVPTITMLEETITDSDIIKLVGECMTRTIEAEETTIRSGHRHNWSPGNSNHPPEHQTTRMNVTITDASVQTRPIITFANHIRHAHHLGIHLTLKLN</sequence>
<dbReference type="EMBL" id="CAWYQH010000002">
    <property type="protein sequence ID" value="CAK8673024.1"/>
    <property type="molecule type" value="Genomic_DNA"/>
</dbReference>
<gene>
    <name evidence="1" type="ORF">CVLEPA_LOCUS2812</name>
</gene>
<comment type="caution">
    <text evidence="1">The sequence shown here is derived from an EMBL/GenBank/DDBJ whole genome shotgun (WGS) entry which is preliminary data.</text>
</comment>
<accession>A0ABP0F3L8</accession>
<protein>
    <submittedName>
        <fullName evidence="1">Uncharacterized protein</fullName>
    </submittedName>
</protein>
<dbReference type="Proteomes" id="UP001642483">
    <property type="component" value="Unassembled WGS sequence"/>
</dbReference>
<evidence type="ECO:0000313" key="2">
    <source>
        <dbReference type="Proteomes" id="UP001642483"/>
    </source>
</evidence>
<reference evidence="1 2" key="1">
    <citation type="submission" date="2024-02" db="EMBL/GenBank/DDBJ databases">
        <authorList>
            <person name="Daric V."/>
            <person name="Darras S."/>
        </authorList>
    </citation>
    <scope>NUCLEOTIDE SEQUENCE [LARGE SCALE GENOMIC DNA]</scope>
</reference>
<proteinExistence type="predicted"/>